<dbReference type="AlphaFoldDB" id="A0A1F5KMT3"/>
<name>A0A1F5KMT3_9BACT</name>
<organism evidence="1 2">
    <name type="scientific">Candidatus Daviesbacteria bacterium RIFCSPLOWO2_01_FULL_39_12</name>
    <dbReference type="NCBI Taxonomy" id="1797785"/>
    <lineage>
        <taxon>Bacteria</taxon>
        <taxon>Candidatus Daviesiibacteriota</taxon>
    </lineage>
</organism>
<dbReference type="STRING" id="1797785.A3B45_00675"/>
<evidence type="ECO:0000313" key="1">
    <source>
        <dbReference type="EMBL" id="OGE42154.1"/>
    </source>
</evidence>
<accession>A0A1F5KMT3</accession>
<sequence>MKRQTADIQVQKNDITFRKTSEIKPYLKEIQDLVYKRIKKDSSISSLLLLIIGILNRTYELTDSAIWSVENSRPLTASNMLRGLYETLGYIYYWNQEINTTSNIQERENKIRQALLGSRRKGDQVQQVNILTCIDEAKRQFTELRRNYDDVSEAVHPNSASHFYMAKAKDNQRGIAEISIPFYQFKKDDKIIITNQIGECCHHIIQICKELLRLS</sequence>
<evidence type="ECO:0000313" key="2">
    <source>
        <dbReference type="Proteomes" id="UP000178565"/>
    </source>
</evidence>
<proteinExistence type="predicted"/>
<protein>
    <submittedName>
        <fullName evidence="1">Uncharacterized protein</fullName>
    </submittedName>
</protein>
<comment type="caution">
    <text evidence="1">The sequence shown here is derived from an EMBL/GenBank/DDBJ whole genome shotgun (WGS) entry which is preliminary data.</text>
</comment>
<dbReference type="EMBL" id="MFDM01000030">
    <property type="protein sequence ID" value="OGE42154.1"/>
    <property type="molecule type" value="Genomic_DNA"/>
</dbReference>
<gene>
    <name evidence="1" type="ORF">A3B45_00675</name>
</gene>
<dbReference type="Proteomes" id="UP000178565">
    <property type="component" value="Unassembled WGS sequence"/>
</dbReference>
<reference evidence="1 2" key="1">
    <citation type="journal article" date="2016" name="Nat. Commun.">
        <title>Thousands of microbial genomes shed light on interconnected biogeochemical processes in an aquifer system.</title>
        <authorList>
            <person name="Anantharaman K."/>
            <person name="Brown C.T."/>
            <person name="Hug L.A."/>
            <person name="Sharon I."/>
            <person name="Castelle C.J."/>
            <person name="Probst A.J."/>
            <person name="Thomas B.C."/>
            <person name="Singh A."/>
            <person name="Wilkins M.J."/>
            <person name="Karaoz U."/>
            <person name="Brodie E.L."/>
            <person name="Williams K.H."/>
            <person name="Hubbard S.S."/>
            <person name="Banfield J.F."/>
        </authorList>
    </citation>
    <scope>NUCLEOTIDE SEQUENCE [LARGE SCALE GENOMIC DNA]</scope>
</reference>